<reference evidence="2 3" key="1">
    <citation type="submission" date="2020-02" db="EMBL/GenBank/DDBJ databases">
        <authorList>
            <person name="Babadi Z.K."/>
            <person name="Risdian C."/>
            <person name="Ebrahimipour G.H."/>
            <person name="Wink J."/>
        </authorList>
    </citation>
    <scope>NUCLEOTIDE SEQUENCE [LARGE SCALE GENOMIC DNA]</scope>
    <source>
        <strain evidence="2 3">ZKHCc1 1396</strain>
    </source>
</reference>
<evidence type="ECO:0000313" key="3">
    <source>
        <dbReference type="Proteomes" id="UP001516472"/>
    </source>
</evidence>
<dbReference type="Proteomes" id="UP001516472">
    <property type="component" value="Unassembled WGS sequence"/>
</dbReference>
<dbReference type="EMBL" id="JAAIYO010000008">
    <property type="protein sequence ID" value="MBE4751400.1"/>
    <property type="molecule type" value="Genomic_DNA"/>
</dbReference>
<feature type="signal peptide" evidence="1">
    <location>
        <begin position="1"/>
        <end position="21"/>
    </location>
</feature>
<organism evidence="2 3">
    <name type="scientific">Corallococcus soli</name>
    <dbReference type="NCBI Taxonomy" id="2710757"/>
    <lineage>
        <taxon>Bacteria</taxon>
        <taxon>Pseudomonadati</taxon>
        <taxon>Myxococcota</taxon>
        <taxon>Myxococcia</taxon>
        <taxon>Myxococcales</taxon>
        <taxon>Cystobacterineae</taxon>
        <taxon>Myxococcaceae</taxon>
        <taxon>Corallococcus</taxon>
    </lineage>
</organism>
<gene>
    <name evidence="2" type="ORF">G4177_24815</name>
</gene>
<keyword evidence="3" id="KW-1185">Reference proteome</keyword>
<evidence type="ECO:0000313" key="2">
    <source>
        <dbReference type="EMBL" id="MBE4751400.1"/>
    </source>
</evidence>
<sequence length="194" mass="20866">MFIKSGSLATVLLVGSTLMFGGCGGEVPETSEAEPGGDESVVLGTTKQAVYSGWTPYTSDGLPAAVCDGSSLPTQVQCRGRYCDDVRLNCQPTAGVPGGVTWTLYFSDETYPPPGRTCPDGAWMTGFTCLGDYCDRVSIQCTYMSNISPKNCFWSGWHSEENLGVLTFGPNVYPRGAWCKGDYCDSLKYYLCSP</sequence>
<dbReference type="PROSITE" id="PS51257">
    <property type="entry name" value="PROKAR_LIPOPROTEIN"/>
    <property type="match status" value="1"/>
</dbReference>
<dbReference type="RefSeq" id="WP_193428610.1">
    <property type="nucleotide sequence ID" value="NZ_JAAIYO010000008.1"/>
</dbReference>
<feature type="chain" id="PRO_5047327954" description="Lipoprotein" evidence="1">
    <location>
        <begin position="22"/>
        <end position="194"/>
    </location>
</feature>
<protein>
    <recommendedName>
        <fullName evidence="4">Lipoprotein</fullName>
    </recommendedName>
</protein>
<evidence type="ECO:0008006" key="4">
    <source>
        <dbReference type="Google" id="ProtNLM"/>
    </source>
</evidence>
<proteinExistence type="predicted"/>
<keyword evidence="1" id="KW-0732">Signal</keyword>
<evidence type="ECO:0000256" key="1">
    <source>
        <dbReference type="SAM" id="SignalP"/>
    </source>
</evidence>
<accession>A0ABR9PU00</accession>
<name>A0ABR9PU00_9BACT</name>
<comment type="caution">
    <text evidence="2">The sequence shown here is derived from an EMBL/GenBank/DDBJ whole genome shotgun (WGS) entry which is preliminary data.</text>
</comment>